<keyword evidence="4 10" id="KW-0378">Hydrolase</keyword>
<evidence type="ECO:0000256" key="3">
    <source>
        <dbReference type="ARBA" id="ARBA00022670"/>
    </source>
</evidence>
<comment type="similarity">
    <text evidence="2">Belongs to the Ntn-hydrolase family.</text>
</comment>
<protein>
    <submittedName>
        <fullName evidence="10">ASRGL1</fullName>
        <ecNumber evidence="10">3.4.19.5</ecNumber>
        <ecNumber evidence="10">3.5.1.1</ecNumber>
    </submittedName>
</protein>
<name>A0A812BD31_ACAPH</name>
<dbReference type="EC" id="3.4.19.5" evidence="10"/>
<dbReference type="GO" id="GO:0006508">
    <property type="term" value="P:proteolysis"/>
    <property type="evidence" value="ECO:0007669"/>
    <property type="project" value="UniProtKB-KW"/>
</dbReference>
<dbReference type="Proteomes" id="UP000597762">
    <property type="component" value="Unassembled WGS sequence"/>
</dbReference>
<dbReference type="PANTHER" id="PTHR10188:SF43">
    <property type="entry name" value="ASPARAGINASE (EUROFUNG)"/>
    <property type="match status" value="1"/>
</dbReference>
<gene>
    <name evidence="10" type="ORF">SPHA_13433</name>
</gene>
<dbReference type="InterPro" id="IPR033844">
    <property type="entry name" value="ASRGL1_meta"/>
</dbReference>
<dbReference type="OrthoDB" id="2262349at2759"/>
<dbReference type="EMBL" id="CAHIKZ030000450">
    <property type="protein sequence ID" value="CAE1175080.1"/>
    <property type="molecule type" value="Genomic_DNA"/>
</dbReference>
<evidence type="ECO:0000256" key="2">
    <source>
        <dbReference type="ARBA" id="ARBA00010872"/>
    </source>
</evidence>
<comment type="catalytic activity">
    <reaction evidence="1">
        <text>Cleavage of a beta-linked Asp residue from the N-terminus of a polypeptide.</text>
        <dbReference type="EC" id="3.4.19.5"/>
    </reaction>
</comment>
<dbReference type="PANTHER" id="PTHR10188">
    <property type="entry name" value="L-ASPARAGINASE"/>
    <property type="match status" value="1"/>
</dbReference>
<dbReference type="AlphaFoldDB" id="A0A812BD31"/>
<dbReference type="CDD" id="cd04702">
    <property type="entry name" value="ASRGL1_like"/>
    <property type="match status" value="1"/>
</dbReference>
<feature type="binding site" evidence="8">
    <location>
        <begin position="237"/>
        <end position="240"/>
    </location>
    <ligand>
        <name>substrate</name>
    </ligand>
</feature>
<dbReference type="GO" id="GO:0004067">
    <property type="term" value="F:asparaginase activity"/>
    <property type="evidence" value="ECO:0007669"/>
    <property type="project" value="UniProtKB-EC"/>
</dbReference>
<dbReference type="InterPro" id="IPR029055">
    <property type="entry name" value="Ntn_hydrolases_N"/>
</dbReference>
<dbReference type="SUPFAM" id="SSF56235">
    <property type="entry name" value="N-terminal nucleophile aminohydrolases (Ntn hydrolases)"/>
    <property type="match status" value="1"/>
</dbReference>
<evidence type="ECO:0000256" key="7">
    <source>
        <dbReference type="PIRSR" id="PIRSR600246-1"/>
    </source>
</evidence>
<feature type="binding site" evidence="8">
    <location>
        <begin position="260"/>
        <end position="263"/>
    </location>
    <ligand>
        <name>substrate</name>
    </ligand>
</feature>
<dbReference type="Pfam" id="PF01112">
    <property type="entry name" value="Asparaginase_2"/>
    <property type="match status" value="1"/>
</dbReference>
<organism evidence="10 11">
    <name type="scientific">Acanthosepion pharaonis</name>
    <name type="common">Pharaoh cuttlefish</name>
    <name type="synonym">Sepia pharaonis</name>
    <dbReference type="NCBI Taxonomy" id="158019"/>
    <lineage>
        <taxon>Eukaryota</taxon>
        <taxon>Metazoa</taxon>
        <taxon>Spiralia</taxon>
        <taxon>Lophotrochozoa</taxon>
        <taxon>Mollusca</taxon>
        <taxon>Cephalopoda</taxon>
        <taxon>Coleoidea</taxon>
        <taxon>Decapodiformes</taxon>
        <taxon>Sepiida</taxon>
        <taxon>Sepiina</taxon>
        <taxon>Sepiidae</taxon>
        <taxon>Acanthosepion</taxon>
    </lineage>
</organism>
<dbReference type="EC" id="3.5.1.1" evidence="10"/>
<dbReference type="GO" id="GO:0005737">
    <property type="term" value="C:cytoplasm"/>
    <property type="evidence" value="ECO:0007669"/>
    <property type="project" value="TreeGrafter"/>
</dbReference>
<evidence type="ECO:0000256" key="1">
    <source>
        <dbReference type="ARBA" id="ARBA00000306"/>
    </source>
</evidence>
<accession>A0A812BD31</accession>
<proteinExistence type="inferred from homology"/>
<comment type="caution">
    <text evidence="10">The sequence shown here is derived from an EMBL/GenBank/DDBJ whole genome shotgun (WGS) entry which is preliminary data.</text>
</comment>
<evidence type="ECO:0000256" key="5">
    <source>
        <dbReference type="ARBA" id="ARBA00022813"/>
    </source>
</evidence>
<evidence type="ECO:0000256" key="6">
    <source>
        <dbReference type="ARBA" id="ARBA00049366"/>
    </source>
</evidence>
<dbReference type="FunFam" id="3.60.20.30:FF:000001">
    <property type="entry name" value="Isoaspartyl peptidase/L-asparaginase"/>
    <property type="match status" value="1"/>
</dbReference>
<evidence type="ECO:0000256" key="8">
    <source>
        <dbReference type="PIRSR" id="PIRSR600246-2"/>
    </source>
</evidence>
<evidence type="ECO:0000313" key="10">
    <source>
        <dbReference type="EMBL" id="CAE1175080.1"/>
    </source>
</evidence>
<feature type="site" description="Cleavage; by autolysis" evidence="9">
    <location>
        <begin position="208"/>
        <end position="209"/>
    </location>
</feature>
<keyword evidence="11" id="KW-1185">Reference proteome</keyword>
<evidence type="ECO:0000313" key="11">
    <source>
        <dbReference type="Proteomes" id="UP000597762"/>
    </source>
</evidence>
<dbReference type="InterPro" id="IPR000246">
    <property type="entry name" value="Peptidase_T2"/>
</dbReference>
<evidence type="ECO:0000256" key="9">
    <source>
        <dbReference type="PIRSR" id="PIRSR600246-3"/>
    </source>
</evidence>
<sequence>MFSHSNLHLSFLSAARNHRRLISTPFYEEQIPAHDGEEFVQWHPQNHLTVNTYNLSTASMNGVKEAAMHGYKLLEAGFSAVEAVEAAVSKLEDNPVFDAGTGSALNILGEVEMDAMIMDGSTLNSGAVACVQNITNPIQLAKHIMEKTDHVLIVGNGANAFAEEMGVPKVPANKLVTEDAKKDWQKYQDFKTTAGDLFHASKYIHAHETVGCIARDKFGNVACGTSTGGIPAKRQGRVGDSPIIGAGGYADNKIGAVSTTGHGEAIAKICLAKYIITQMEIGFSEESAIQKGLEHMFARLQSCGGAIVLNRSGSVAAHFTTERMSWAWRDDHSLHYGLNPGEHYIQKIL</sequence>
<dbReference type="GO" id="GO:0033345">
    <property type="term" value="P:L-asparagine catabolic process via L-aspartate"/>
    <property type="evidence" value="ECO:0007669"/>
    <property type="project" value="TreeGrafter"/>
</dbReference>
<dbReference type="Gene3D" id="3.60.20.30">
    <property type="entry name" value="(Glycosyl)asparaginase"/>
    <property type="match status" value="1"/>
</dbReference>
<comment type="catalytic activity">
    <reaction evidence="6">
        <text>L-asparagine + H2O = L-aspartate + NH4(+)</text>
        <dbReference type="Rhea" id="RHEA:21016"/>
        <dbReference type="ChEBI" id="CHEBI:15377"/>
        <dbReference type="ChEBI" id="CHEBI:28938"/>
        <dbReference type="ChEBI" id="CHEBI:29991"/>
        <dbReference type="ChEBI" id="CHEBI:58048"/>
        <dbReference type="EC" id="3.5.1.1"/>
    </reaction>
</comment>
<dbReference type="GO" id="GO:0008798">
    <property type="term" value="F:beta-aspartyl-peptidase activity"/>
    <property type="evidence" value="ECO:0007669"/>
    <property type="project" value="UniProtKB-EC"/>
</dbReference>
<keyword evidence="3" id="KW-0645">Protease</keyword>
<keyword evidence="5" id="KW-0068">Autocatalytic cleavage</keyword>
<evidence type="ECO:0000256" key="4">
    <source>
        <dbReference type="ARBA" id="ARBA00022801"/>
    </source>
</evidence>
<feature type="active site" description="Nucleophile" evidence="7">
    <location>
        <position position="209"/>
    </location>
</feature>
<reference evidence="10" key="1">
    <citation type="submission" date="2021-01" db="EMBL/GenBank/DDBJ databases">
        <authorList>
            <person name="Li R."/>
            <person name="Bekaert M."/>
        </authorList>
    </citation>
    <scope>NUCLEOTIDE SEQUENCE</scope>
    <source>
        <strain evidence="10">Farmed</strain>
    </source>
</reference>